<dbReference type="Proteomes" id="UP000887116">
    <property type="component" value="Unassembled WGS sequence"/>
</dbReference>
<dbReference type="InterPro" id="IPR054722">
    <property type="entry name" value="PolX-like_BBD"/>
</dbReference>
<protein>
    <recommendedName>
        <fullName evidence="1">Retrovirus-related Pol polyprotein from transposon TNT 1-94-like beta-barrel domain-containing protein</fullName>
    </recommendedName>
</protein>
<dbReference type="PANTHER" id="PTHR47592">
    <property type="entry name" value="PBF68 PROTEIN"/>
    <property type="match status" value="1"/>
</dbReference>
<dbReference type="EMBL" id="BMAO01030373">
    <property type="protein sequence ID" value="GFQ67614.1"/>
    <property type="molecule type" value="Genomic_DNA"/>
</dbReference>
<name>A0A8X6GIE6_TRICU</name>
<comment type="caution">
    <text evidence="2">The sequence shown here is derived from an EMBL/GenBank/DDBJ whole genome shotgun (WGS) entry which is preliminary data.</text>
</comment>
<reference evidence="2" key="1">
    <citation type="submission" date="2020-07" db="EMBL/GenBank/DDBJ databases">
        <title>Multicomponent nature underlies the extraordinary mechanical properties of spider dragline silk.</title>
        <authorList>
            <person name="Kono N."/>
            <person name="Nakamura H."/>
            <person name="Mori M."/>
            <person name="Yoshida Y."/>
            <person name="Ohtoshi R."/>
            <person name="Malay A.D."/>
            <person name="Moran D.A.P."/>
            <person name="Tomita M."/>
            <person name="Numata K."/>
            <person name="Arakawa K."/>
        </authorList>
    </citation>
    <scope>NUCLEOTIDE SEQUENCE</scope>
</reference>
<dbReference type="Pfam" id="PF22936">
    <property type="entry name" value="Pol_BBD"/>
    <property type="match status" value="1"/>
</dbReference>
<organism evidence="2 3">
    <name type="scientific">Trichonephila clavata</name>
    <name type="common">Joro spider</name>
    <name type="synonym">Nephila clavata</name>
    <dbReference type="NCBI Taxonomy" id="2740835"/>
    <lineage>
        <taxon>Eukaryota</taxon>
        <taxon>Metazoa</taxon>
        <taxon>Ecdysozoa</taxon>
        <taxon>Arthropoda</taxon>
        <taxon>Chelicerata</taxon>
        <taxon>Arachnida</taxon>
        <taxon>Araneae</taxon>
        <taxon>Araneomorphae</taxon>
        <taxon>Entelegynae</taxon>
        <taxon>Araneoidea</taxon>
        <taxon>Nephilidae</taxon>
        <taxon>Trichonephila</taxon>
    </lineage>
</organism>
<sequence>MKIGLFDKIKELIAEESRVKQSTKDQHEACAFQIGERNLKLRRKKSHPPPNKNVGTIRDDVKSTKYSRSSYITETNLNQHYGKDTWIYDTAATSHFCCQKNFLQNFQPVNNMRMTIAVGGVTCEIIGTRTVSMIFQNEGDSEIVGFRNVLYSPKSQINLISGSLIDKAGSNFICKKGQINLHGKYGHKVFTVKNVNGLYCVKPKIDASHIYKNVKERRNLNL</sequence>
<dbReference type="AlphaFoldDB" id="A0A8X6GIE6"/>
<feature type="domain" description="Retrovirus-related Pol polyprotein from transposon TNT 1-94-like beta-barrel" evidence="1">
    <location>
        <begin position="86"/>
        <end position="169"/>
    </location>
</feature>
<gene>
    <name evidence="2" type="primary">AVEN_27709_1</name>
    <name evidence="2" type="ORF">TNCT_49421</name>
</gene>
<dbReference type="PANTHER" id="PTHR47592:SF30">
    <property type="entry name" value="CCHC-TYPE DOMAIN-CONTAINING PROTEIN"/>
    <property type="match status" value="1"/>
</dbReference>
<evidence type="ECO:0000259" key="1">
    <source>
        <dbReference type="Pfam" id="PF22936"/>
    </source>
</evidence>
<proteinExistence type="predicted"/>
<keyword evidence="3" id="KW-1185">Reference proteome</keyword>
<evidence type="ECO:0000313" key="2">
    <source>
        <dbReference type="EMBL" id="GFQ67614.1"/>
    </source>
</evidence>
<accession>A0A8X6GIE6</accession>
<evidence type="ECO:0000313" key="3">
    <source>
        <dbReference type="Proteomes" id="UP000887116"/>
    </source>
</evidence>